<feature type="transmembrane region" description="Helical" evidence="1">
    <location>
        <begin position="28"/>
        <end position="45"/>
    </location>
</feature>
<accession>A0ABU3QU40</accession>
<proteinExistence type="predicted"/>
<sequence length="47" mass="4904">MYVLAVLALLILAGIAIGRIAYQNPALGTAMVTATTVLALIYTVLQN</sequence>
<dbReference type="RefSeq" id="WP_315881117.1">
    <property type="nucleotide sequence ID" value="NZ_JAWCTQ010000055.1"/>
</dbReference>
<keyword evidence="3" id="KW-1185">Reference proteome</keyword>
<keyword evidence="1" id="KW-1133">Transmembrane helix</keyword>
<evidence type="ECO:0000313" key="3">
    <source>
        <dbReference type="Proteomes" id="UP001250181"/>
    </source>
</evidence>
<dbReference type="Proteomes" id="UP001250181">
    <property type="component" value="Unassembled WGS sequence"/>
</dbReference>
<name>A0ABU3QU40_9ACTN</name>
<comment type="caution">
    <text evidence="2">The sequence shown here is derived from an EMBL/GenBank/DDBJ whole genome shotgun (WGS) entry which is preliminary data.</text>
</comment>
<keyword evidence="1" id="KW-0812">Transmembrane</keyword>
<dbReference type="EMBL" id="JAWCTQ010000055">
    <property type="protein sequence ID" value="MDT9686081.1"/>
    <property type="molecule type" value="Genomic_DNA"/>
</dbReference>
<gene>
    <name evidence="2" type="ORF">RND61_29020</name>
</gene>
<evidence type="ECO:0000256" key="1">
    <source>
        <dbReference type="SAM" id="Phobius"/>
    </source>
</evidence>
<keyword evidence="1" id="KW-0472">Membrane</keyword>
<protein>
    <submittedName>
        <fullName evidence="2">Uncharacterized protein</fullName>
    </submittedName>
</protein>
<reference evidence="2 3" key="1">
    <citation type="submission" date="2023-09" db="EMBL/GenBank/DDBJ databases">
        <title>Streptomyces sp. nov.: A antagonism against Alternaria gaisen Producing Streptochlin, Isolated from Tamarix root soil.</title>
        <authorList>
            <person name="Chen Y."/>
        </authorList>
    </citation>
    <scope>NUCLEOTIDE SEQUENCE [LARGE SCALE GENOMIC DNA]</scope>
    <source>
        <strain evidence="2 3">TRM76323</strain>
    </source>
</reference>
<organism evidence="2 3">
    <name type="scientific">Streptomyces tamarix</name>
    <dbReference type="NCBI Taxonomy" id="3078565"/>
    <lineage>
        <taxon>Bacteria</taxon>
        <taxon>Bacillati</taxon>
        <taxon>Actinomycetota</taxon>
        <taxon>Actinomycetes</taxon>
        <taxon>Kitasatosporales</taxon>
        <taxon>Streptomycetaceae</taxon>
        <taxon>Streptomyces</taxon>
    </lineage>
</organism>
<evidence type="ECO:0000313" key="2">
    <source>
        <dbReference type="EMBL" id="MDT9686081.1"/>
    </source>
</evidence>